<dbReference type="GO" id="GO:0017183">
    <property type="term" value="P:protein histidyl modification to diphthamide"/>
    <property type="evidence" value="ECO:0007669"/>
    <property type="project" value="InterPro"/>
</dbReference>
<evidence type="ECO:0000256" key="6">
    <source>
        <dbReference type="ARBA" id="ARBA00041070"/>
    </source>
</evidence>
<sequence>MDRGDGDELRLLEERIHRDEEYDIVKYYDEVDIKDFVYDAANRIFTFPCPCGDQFEISVEELLNGEEIAMCPSCPLIIKVVYEEEDINRARKTASLGAELLHC</sequence>
<name>A0AAW2H992_9NEOP</name>
<organism evidence="9">
    <name type="scientific">Menopon gallinae</name>
    <name type="common">poultry shaft louse</name>
    <dbReference type="NCBI Taxonomy" id="328185"/>
    <lineage>
        <taxon>Eukaryota</taxon>
        <taxon>Metazoa</taxon>
        <taxon>Ecdysozoa</taxon>
        <taxon>Arthropoda</taxon>
        <taxon>Hexapoda</taxon>
        <taxon>Insecta</taxon>
        <taxon>Pterygota</taxon>
        <taxon>Neoptera</taxon>
        <taxon>Paraneoptera</taxon>
        <taxon>Psocodea</taxon>
        <taxon>Troctomorpha</taxon>
        <taxon>Phthiraptera</taxon>
        <taxon>Amblycera</taxon>
        <taxon>Menoponidae</taxon>
        <taxon>Menopon</taxon>
    </lineage>
</organism>
<proteinExistence type="inferred from homology"/>
<dbReference type="FunFam" id="3.10.660.10:FF:000001">
    <property type="entry name" value="Diphthamide biosynthesis 3"/>
    <property type="match status" value="1"/>
</dbReference>
<dbReference type="InterPro" id="IPR044248">
    <property type="entry name" value="DPH3/4-like"/>
</dbReference>
<comment type="similarity">
    <text evidence="4">Belongs to the DPH3 family.</text>
</comment>
<dbReference type="Pfam" id="PF05207">
    <property type="entry name" value="Zn_ribbon_CSL"/>
    <property type="match status" value="1"/>
</dbReference>
<gene>
    <name evidence="9" type="ORF">PYX00_011819</name>
</gene>
<evidence type="ECO:0000256" key="4">
    <source>
        <dbReference type="ARBA" id="ARBA00024032"/>
    </source>
</evidence>
<dbReference type="InterPro" id="IPR007872">
    <property type="entry name" value="DPH_MB_dom"/>
</dbReference>
<comment type="catalytic activity">
    <reaction evidence="5">
        <text>[3Fe-4S](1+)-[protein] + Fe(2+)-[Dph3] = [3Fe-4S](0)-[protein] + Fe(3+)-[Dph3]</text>
        <dbReference type="Rhea" id="RHEA:71235"/>
        <dbReference type="Rhea" id="RHEA-COMP:17996"/>
        <dbReference type="Rhea" id="RHEA-COMP:17997"/>
        <dbReference type="Rhea" id="RHEA-COMP:18002"/>
        <dbReference type="Rhea" id="RHEA-COMP:18003"/>
        <dbReference type="ChEBI" id="CHEBI:29033"/>
        <dbReference type="ChEBI" id="CHEBI:29034"/>
        <dbReference type="ChEBI" id="CHEBI:33751"/>
        <dbReference type="ChEBI" id="CHEBI:47402"/>
        <dbReference type="ChEBI" id="CHEBI:83228"/>
    </reaction>
</comment>
<evidence type="ECO:0000313" key="9">
    <source>
        <dbReference type="EMBL" id="KAL0266103.1"/>
    </source>
</evidence>
<keyword evidence="3" id="KW-0408">Iron</keyword>
<protein>
    <recommendedName>
        <fullName evidence="6">Diphthamide biosynthesis protein 3</fullName>
    </recommendedName>
</protein>
<dbReference type="SUPFAM" id="SSF144217">
    <property type="entry name" value="CSL zinc finger"/>
    <property type="match status" value="1"/>
</dbReference>
<dbReference type="AlphaFoldDB" id="A0AAW2H992"/>
<evidence type="ECO:0000256" key="7">
    <source>
        <dbReference type="ARBA" id="ARBA00048125"/>
    </source>
</evidence>
<feature type="domain" description="DPH-type MB" evidence="8">
    <location>
        <begin position="27"/>
        <end position="83"/>
    </location>
</feature>
<comment type="caution">
    <text evidence="9">The sequence shown here is derived from an EMBL/GenBank/DDBJ whole genome shotgun (WGS) entry which is preliminary data.</text>
</comment>
<dbReference type="PROSITE" id="PS51074">
    <property type="entry name" value="DPH_MB"/>
    <property type="match status" value="1"/>
</dbReference>
<comment type="catalytic activity">
    <reaction evidence="7">
        <text>2 [3Fe-4S](0)-[protein] + 2 Fe(2+)-[Dph3] + NADH = 2 [4Fe-4S](1+)-[protein] + 2 [Dph3] + NAD(+) + H(+)</text>
        <dbReference type="Rhea" id="RHEA:71239"/>
        <dbReference type="Rhea" id="RHEA-COMP:17997"/>
        <dbReference type="Rhea" id="RHEA-COMP:17998"/>
        <dbReference type="Rhea" id="RHEA-COMP:18001"/>
        <dbReference type="Rhea" id="RHEA-COMP:18002"/>
        <dbReference type="ChEBI" id="CHEBI:15378"/>
        <dbReference type="ChEBI" id="CHEBI:29033"/>
        <dbReference type="ChEBI" id="CHEBI:33723"/>
        <dbReference type="ChEBI" id="CHEBI:47402"/>
        <dbReference type="ChEBI" id="CHEBI:57540"/>
        <dbReference type="ChEBI" id="CHEBI:57945"/>
        <dbReference type="ChEBI" id="CHEBI:83228"/>
    </reaction>
</comment>
<reference evidence="9" key="1">
    <citation type="journal article" date="2024" name="Gigascience">
        <title>Chromosome-level genome of the poultry shaft louse Menopon gallinae provides insight into the host-switching and adaptive evolution of parasitic lice.</title>
        <authorList>
            <person name="Xu Y."/>
            <person name="Ma L."/>
            <person name="Liu S."/>
            <person name="Liang Y."/>
            <person name="Liu Q."/>
            <person name="He Z."/>
            <person name="Tian L."/>
            <person name="Duan Y."/>
            <person name="Cai W."/>
            <person name="Li H."/>
            <person name="Song F."/>
        </authorList>
    </citation>
    <scope>NUCLEOTIDE SEQUENCE</scope>
    <source>
        <strain evidence="9">Cailab_2023a</strain>
    </source>
</reference>
<evidence type="ECO:0000256" key="1">
    <source>
        <dbReference type="ARBA" id="ARBA00005156"/>
    </source>
</evidence>
<dbReference type="GO" id="GO:0046872">
    <property type="term" value="F:metal ion binding"/>
    <property type="evidence" value="ECO:0007669"/>
    <property type="project" value="UniProtKB-KW"/>
</dbReference>
<keyword evidence="2" id="KW-0479">Metal-binding</keyword>
<dbReference type="PANTHER" id="PTHR21454:SF31">
    <property type="entry name" value="DIPHTHAMIDE BIOSYNTHESIS PROTEIN 3"/>
    <property type="match status" value="1"/>
</dbReference>
<dbReference type="EMBL" id="JARGDH010000006">
    <property type="protein sequence ID" value="KAL0266103.1"/>
    <property type="molecule type" value="Genomic_DNA"/>
</dbReference>
<dbReference type="InterPro" id="IPR036671">
    <property type="entry name" value="DPH_MB_sf"/>
</dbReference>
<evidence type="ECO:0000256" key="3">
    <source>
        <dbReference type="ARBA" id="ARBA00023004"/>
    </source>
</evidence>
<accession>A0AAW2H992</accession>
<dbReference type="Gene3D" id="3.10.660.10">
    <property type="entry name" value="DPH Zinc finger"/>
    <property type="match status" value="1"/>
</dbReference>
<evidence type="ECO:0000256" key="5">
    <source>
        <dbReference type="ARBA" id="ARBA00036267"/>
    </source>
</evidence>
<evidence type="ECO:0000256" key="2">
    <source>
        <dbReference type="ARBA" id="ARBA00022723"/>
    </source>
</evidence>
<comment type="pathway">
    <text evidence="1">Protein modification; peptidyl-diphthamide biosynthesis.</text>
</comment>
<evidence type="ECO:0000259" key="8">
    <source>
        <dbReference type="PROSITE" id="PS51074"/>
    </source>
</evidence>
<dbReference type="PANTHER" id="PTHR21454">
    <property type="entry name" value="DPH3 HOMOLOG-RELATED"/>
    <property type="match status" value="1"/>
</dbReference>